<evidence type="ECO:0000313" key="2">
    <source>
        <dbReference type="EMBL" id="CAK0872323.1"/>
    </source>
</evidence>
<protein>
    <submittedName>
        <fullName evidence="2">Uncharacterized protein</fullName>
    </submittedName>
</protein>
<dbReference type="EMBL" id="CAUYUJ010017159">
    <property type="protein sequence ID" value="CAK0872323.1"/>
    <property type="molecule type" value="Genomic_DNA"/>
</dbReference>
<comment type="caution">
    <text evidence="2">The sequence shown here is derived from an EMBL/GenBank/DDBJ whole genome shotgun (WGS) entry which is preliminary data.</text>
</comment>
<name>A0ABN9VGK4_9DINO</name>
<accession>A0ABN9VGK4</accession>
<sequence>MRSRRSCQTRPSPRSTPTGSKACMFNSAHVPMGMKRRKKRGSLFISIIDPATADAMYQSSHRQTMPGVSLAGKTLEITPADVQGFKENFERHVESEAPFLECFRCVL</sequence>
<keyword evidence="3" id="KW-1185">Reference proteome</keyword>
<feature type="compositionally biased region" description="Polar residues" evidence="1">
    <location>
        <begin position="8"/>
        <end position="19"/>
    </location>
</feature>
<evidence type="ECO:0000313" key="3">
    <source>
        <dbReference type="Proteomes" id="UP001189429"/>
    </source>
</evidence>
<reference evidence="2" key="1">
    <citation type="submission" date="2023-10" db="EMBL/GenBank/DDBJ databases">
        <authorList>
            <person name="Chen Y."/>
            <person name="Shah S."/>
            <person name="Dougan E. K."/>
            <person name="Thang M."/>
            <person name="Chan C."/>
        </authorList>
    </citation>
    <scope>NUCLEOTIDE SEQUENCE [LARGE SCALE GENOMIC DNA]</scope>
</reference>
<evidence type="ECO:0000256" key="1">
    <source>
        <dbReference type="SAM" id="MobiDB-lite"/>
    </source>
</evidence>
<proteinExistence type="predicted"/>
<organism evidence="2 3">
    <name type="scientific">Prorocentrum cordatum</name>
    <dbReference type="NCBI Taxonomy" id="2364126"/>
    <lineage>
        <taxon>Eukaryota</taxon>
        <taxon>Sar</taxon>
        <taxon>Alveolata</taxon>
        <taxon>Dinophyceae</taxon>
        <taxon>Prorocentrales</taxon>
        <taxon>Prorocentraceae</taxon>
        <taxon>Prorocentrum</taxon>
    </lineage>
</organism>
<dbReference type="Proteomes" id="UP001189429">
    <property type="component" value="Unassembled WGS sequence"/>
</dbReference>
<feature type="region of interest" description="Disordered" evidence="1">
    <location>
        <begin position="1"/>
        <end position="24"/>
    </location>
</feature>
<gene>
    <name evidence="2" type="ORF">PCOR1329_LOCUS57823</name>
</gene>